<dbReference type="InterPro" id="IPR012134">
    <property type="entry name" value="Glu-5-SA_DH"/>
</dbReference>
<dbReference type="EMBL" id="UGYW01000001">
    <property type="protein sequence ID" value="SUI96577.1"/>
    <property type="molecule type" value="Genomic_DNA"/>
</dbReference>
<evidence type="ECO:0000256" key="2">
    <source>
        <dbReference type="ARBA" id="ARBA00022605"/>
    </source>
</evidence>
<dbReference type="GO" id="GO:0055129">
    <property type="term" value="P:L-proline biosynthetic process"/>
    <property type="evidence" value="ECO:0007669"/>
    <property type="project" value="UniProtKB-UniRule"/>
</dbReference>
<dbReference type="GO" id="GO:0004350">
    <property type="term" value="F:glutamate-5-semialdehyde dehydrogenase activity"/>
    <property type="evidence" value="ECO:0007669"/>
    <property type="project" value="UniProtKB-UniRule"/>
</dbReference>
<dbReference type="AlphaFoldDB" id="A0A380BAI5"/>
<keyword evidence="2 7" id="KW-0028">Amino-acid biosynthesis</keyword>
<dbReference type="SUPFAM" id="SSF53720">
    <property type="entry name" value="ALDH-like"/>
    <property type="match status" value="1"/>
</dbReference>
<accession>A0A380BAI5</accession>
<dbReference type="UniPathway" id="UPA00098">
    <property type="reaction ID" value="UER00360"/>
</dbReference>
<dbReference type="Gene3D" id="3.40.309.10">
    <property type="entry name" value="Aldehyde Dehydrogenase, Chain A, domain 2"/>
    <property type="match status" value="1"/>
</dbReference>
<dbReference type="PANTHER" id="PTHR11063">
    <property type="entry name" value="GLUTAMATE SEMIALDEHYDE DEHYDROGENASE"/>
    <property type="match status" value="1"/>
</dbReference>
<dbReference type="Pfam" id="PF00171">
    <property type="entry name" value="Aldedh"/>
    <property type="match status" value="1"/>
</dbReference>
<comment type="catalytic activity">
    <reaction evidence="6 7">
        <text>L-glutamate 5-semialdehyde + phosphate + NADP(+) = L-glutamyl 5-phosphate + NADPH + H(+)</text>
        <dbReference type="Rhea" id="RHEA:19541"/>
        <dbReference type="ChEBI" id="CHEBI:15378"/>
        <dbReference type="ChEBI" id="CHEBI:43474"/>
        <dbReference type="ChEBI" id="CHEBI:57783"/>
        <dbReference type="ChEBI" id="CHEBI:58066"/>
        <dbReference type="ChEBI" id="CHEBI:58274"/>
        <dbReference type="ChEBI" id="CHEBI:58349"/>
        <dbReference type="EC" id="1.2.1.41"/>
    </reaction>
</comment>
<proteinExistence type="inferred from homology"/>
<keyword evidence="3 7" id="KW-0641">Proline biosynthesis</keyword>
<dbReference type="EC" id="1.2.1.41" evidence="7"/>
<organism evidence="9 10">
    <name type="scientific">Sphingobacterium spiritivorum</name>
    <name type="common">Flavobacterium spiritivorum</name>
    <dbReference type="NCBI Taxonomy" id="258"/>
    <lineage>
        <taxon>Bacteria</taxon>
        <taxon>Pseudomonadati</taxon>
        <taxon>Bacteroidota</taxon>
        <taxon>Sphingobacteriia</taxon>
        <taxon>Sphingobacteriales</taxon>
        <taxon>Sphingobacteriaceae</taxon>
        <taxon>Sphingobacterium</taxon>
    </lineage>
</organism>
<dbReference type="PANTHER" id="PTHR11063:SF8">
    <property type="entry name" value="DELTA-1-PYRROLINE-5-CARBOXYLATE SYNTHASE"/>
    <property type="match status" value="1"/>
</dbReference>
<dbReference type="Proteomes" id="UP000254893">
    <property type="component" value="Unassembled WGS sequence"/>
</dbReference>
<dbReference type="InterPro" id="IPR016162">
    <property type="entry name" value="Ald_DH_N"/>
</dbReference>
<name>A0A380BAI5_SPHSI</name>
<reference evidence="9 10" key="1">
    <citation type="submission" date="2018-06" db="EMBL/GenBank/DDBJ databases">
        <authorList>
            <consortium name="Pathogen Informatics"/>
            <person name="Doyle S."/>
        </authorList>
    </citation>
    <scope>NUCLEOTIDE SEQUENCE [LARGE SCALE GENOMIC DNA]</scope>
    <source>
        <strain evidence="9 10">NCTC11388</strain>
    </source>
</reference>
<keyword evidence="7" id="KW-0963">Cytoplasm</keyword>
<evidence type="ECO:0000259" key="8">
    <source>
        <dbReference type="Pfam" id="PF00171"/>
    </source>
</evidence>
<gene>
    <name evidence="7 9" type="primary">proA</name>
    <name evidence="9" type="ORF">NCTC11388_00034</name>
</gene>
<comment type="pathway">
    <text evidence="1 7">Amino-acid biosynthesis; L-proline biosynthesis; L-glutamate 5-semialdehyde from L-glutamate: step 2/2.</text>
</comment>
<dbReference type="GO" id="GO:0005737">
    <property type="term" value="C:cytoplasm"/>
    <property type="evidence" value="ECO:0007669"/>
    <property type="project" value="UniProtKB-SubCell"/>
</dbReference>
<dbReference type="InterPro" id="IPR016163">
    <property type="entry name" value="Ald_DH_C"/>
</dbReference>
<evidence type="ECO:0000256" key="3">
    <source>
        <dbReference type="ARBA" id="ARBA00022650"/>
    </source>
</evidence>
<sequence>MPMILYSYNVENITSQLLAARSATQAIQHIPAAKRAQVLIQLADVLEQHVPEILDANQTDLDAMDKDDPKYDRLLLNAERIDGLCSSLREIAILEDPTGKLLSSKKLENGLLVEKKTVALGVVAVIYESRPNVSIDVAALCIRSGNVCLLRGGSDAWHTNTVLVNLIRKVLADMSVNPAVVQLLPTDRKFVTELLEATKYVDIIIPRGSHSLIDFVRNHAKVPVIETGAGVCHTYVETTADLDKAAAIVANAKISRPSVCNALDTVLVDREIANTFLPRLVDAFSKAEVEVFADNTAYEVLKNENYPFLKHAEESDFGREFLDLKCSIKVLENTEEALDHIASYSSRHSECIMSNDAEKIERFMNSVDAAAVYANASTRFTDGGEFGLGAEIGISTQKLHARGPFALEKLVTEKWFVTGDGQIR</sequence>
<dbReference type="CDD" id="cd07079">
    <property type="entry name" value="ALDH_F18-19_ProA-GPR"/>
    <property type="match status" value="1"/>
</dbReference>
<evidence type="ECO:0000313" key="10">
    <source>
        <dbReference type="Proteomes" id="UP000254893"/>
    </source>
</evidence>
<dbReference type="Gene3D" id="3.40.605.10">
    <property type="entry name" value="Aldehyde Dehydrogenase, Chain A, domain 1"/>
    <property type="match status" value="1"/>
</dbReference>
<dbReference type="HAMAP" id="MF_00412">
    <property type="entry name" value="ProA"/>
    <property type="match status" value="1"/>
</dbReference>
<dbReference type="PIRSF" id="PIRSF000151">
    <property type="entry name" value="GPR"/>
    <property type="match status" value="1"/>
</dbReference>
<comment type="function">
    <text evidence="7">Catalyzes the NADPH-dependent reduction of L-glutamate 5-phosphate into L-glutamate 5-semialdehyde and phosphate. The product spontaneously undergoes cyclization to form 1-pyrroline-5-carboxylate.</text>
</comment>
<dbReference type="FunFam" id="3.40.309.10:FF:000006">
    <property type="entry name" value="Gamma-glutamyl phosphate reductase"/>
    <property type="match status" value="1"/>
</dbReference>
<evidence type="ECO:0000256" key="4">
    <source>
        <dbReference type="ARBA" id="ARBA00022857"/>
    </source>
</evidence>
<evidence type="ECO:0000256" key="5">
    <source>
        <dbReference type="ARBA" id="ARBA00023002"/>
    </source>
</evidence>
<dbReference type="NCBIfam" id="TIGR00407">
    <property type="entry name" value="proA"/>
    <property type="match status" value="1"/>
</dbReference>
<comment type="similarity">
    <text evidence="7">Belongs to the gamma-glutamyl phosphate reductase family.</text>
</comment>
<evidence type="ECO:0000313" key="9">
    <source>
        <dbReference type="EMBL" id="SUI96577.1"/>
    </source>
</evidence>
<dbReference type="NCBIfam" id="NF001221">
    <property type="entry name" value="PRK00197.1"/>
    <property type="match status" value="1"/>
</dbReference>
<dbReference type="GO" id="GO:0050661">
    <property type="term" value="F:NADP binding"/>
    <property type="evidence" value="ECO:0007669"/>
    <property type="project" value="InterPro"/>
</dbReference>
<evidence type="ECO:0000256" key="7">
    <source>
        <dbReference type="HAMAP-Rule" id="MF_00412"/>
    </source>
</evidence>
<evidence type="ECO:0000256" key="1">
    <source>
        <dbReference type="ARBA" id="ARBA00004985"/>
    </source>
</evidence>
<protein>
    <recommendedName>
        <fullName evidence="7">Gamma-glutamyl phosphate reductase</fullName>
        <shortName evidence="7">GPR</shortName>
        <ecNumber evidence="7">1.2.1.41</ecNumber>
    </recommendedName>
    <alternativeName>
        <fullName evidence="7">Glutamate-5-semialdehyde dehydrogenase</fullName>
    </alternativeName>
    <alternativeName>
        <fullName evidence="7">Glutamyl-gamma-semialdehyde dehydrogenase</fullName>
        <shortName evidence="7">GSA dehydrogenase</shortName>
    </alternativeName>
</protein>
<evidence type="ECO:0000256" key="6">
    <source>
        <dbReference type="ARBA" id="ARBA00049024"/>
    </source>
</evidence>
<dbReference type="InterPro" id="IPR016161">
    <property type="entry name" value="Ald_DH/histidinol_DH"/>
</dbReference>
<dbReference type="InterPro" id="IPR000965">
    <property type="entry name" value="GPR_dom"/>
</dbReference>
<dbReference type="InterPro" id="IPR015590">
    <property type="entry name" value="Aldehyde_DH_dom"/>
</dbReference>
<keyword evidence="4 7" id="KW-0521">NADP</keyword>
<keyword evidence="5 7" id="KW-0560">Oxidoreductase</keyword>
<feature type="domain" description="Aldehyde dehydrogenase" evidence="8">
    <location>
        <begin position="9"/>
        <end position="290"/>
    </location>
</feature>
<comment type="subcellular location">
    <subcellularLocation>
        <location evidence="7">Cytoplasm</location>
    </subcellularLocation>
</comment>